<evidence type="ECO:0000313" key="2">
    <source>
        <dbReference type="Proteomes" id="UP000094569"/>
    </source>
</evidence>
<evidence type="ECO:0000313" key="1">
    <source>
        <dbReference type="EMBL" id="ODM21534.1"/>
    </source>
</evidence>
<dbReference type="VEuPathDB" id="FungiDB:SI65_02378"/>
<gene>
    <name evidence="1" type="ORF">SI65_02378</name>
</gene>
<comment type="caution">
    <text evidence="1">The sequence shown here is derived from an EMBL/GenBank/DDBJ whole genome shotgun (WGS) entry which is preliminary data.</text>
</comment>
<accession>A0A1E3BKQ7</accession>
<keyword evidence="2" id="KW-1185">Reference proteome</keyword>
<proteinExistence type="predicted"/>
<name>A0A1E3BKQ7_ASPCR</name>
<dbReference type="OrthoDB" id="432970at2759"/>
<dbReference type="Proteomes" id="UP000094569">
    <property type="component" value="Unassembled WGS sequence"/>
</dbReference>
<reference evidence="1 2" key="1">
    <citation type="journal article" date="2016" name="BMC Genomics">
        <title>Comparative genomic and transcriptomic analyses of the Fuzhuan brick tea-fermentation fungus Aspergillus cristatus.</title>
        <authorList>
            <person name="Ge Y."/>
            <person name="Wang Y."/>
            <person name="Liu Y."/>
            <person name="Tan Y."/>
            <person name="Ren X."/>
            <person name="Zhang X."/>
            <person name="Hyde K.D."/>
            <person name="Liu Y."/>
            <person name="Liu Z."/>
        </authorList>
    </citation>
    <scope>NUCLEOTIDE SEQUENCE [LARGE SCALE GENOMIC DNA]</scope>
    <source>
        <strain evidence="1 2">GZAAS20.1005</strain>
    </source>
</reference>
<dbReference type="EMBL" id="JXNT01000002">
    <property type="protein sequence ID" value="ODM21534.1"/>
    <property type="molecule type" value="Genomic_DNA"/>
</dbReference>
<organism evidence="1 2">
    <name type="scientific">Aspergillus cristatus</name>
    <name type="common">Chinese Fuzhuan brick tea-fermentation fungus</name>
    <name type="synonym">Eurotium cristatum</name>
    <dbReference type="NCBI Taxonomy" id="573508"/>
    <lineage>
        <taxon>Eukaryota</taxon>
        <taxon>Fungi</taxon>
        <taxon>Dikarya</taxon>
        <taxon>Ascomycota</taxon>
        <taxon>Pezizomycotina</taxon>
        <taxon>Eurotiomycetes</taxon>
        <taxon>Eurotiomycetidae</taxon>
        <taxon>Eurotiales</taxon>
        <taxon>Aspergillaceae</taxon>
        <taxon>Aspergillus</taxon>
        <taxon>Aspergillus subgen. Aspergillus</taxon>
    </lineage>
</organism>
<sequence>MIVPCEKLRLFKRASSKGGNLIVQMVLQDLEMNVQSFYLNIQAGFGHLRVLGERYSEDLALEIEEDKRNWDGTAPMIVSAVVPSSVVLQKVDLSTEVIFTLNQSLHSFAAFGGKLGLKLAISKSTLAGKDVHVTKNCPNMSRHLSFSGINTNPSVEDVKQYSTSSESDKEETQTQFHAQLTTNQSKLESVMAHIDILPGQLQNVLQSGELV</sequence>
<dbReference type="AlphaFoldDB" id="A0A1E3BKQ7"/>
<protein>
    <submittedName>
        <fullName evidence="1">Uncharacterized protein</fullName>
    </submittedName>
</protein>
<dbReference type="STRING" id="573508.A0A1E3BKQ7"/>